<proteinExistence type="predicted"/>
<evidence type="ECO:0000313" key="1">
    <source>
        <dbReference type="EnsemblMetazoa" id="XP_019850978.1"/>
    </source>
</evidence>
<dbReference type="GeneID" id="109581361"/>
<reference evidence="2" key="1">
    <citation type="journal article" date="2010" name="Nature">
        <title>The Amphimedon queenslandica genome and the evolution of animal complexity.</title>
        <authorList>
            <person name="Srivastava M."/>
            <person name="Simakov O."/>
            <person name="Chapman J."/>
            <person name="Fahey B."/>
            <person name="Gauthier M.E."/>
            <person name="Mitros T."/>
            <person name="Richards G.S."/>
            <person name="Conaco C."/>
            <person name="Dacre M."/>
            <person name="Hellsten U."/>
            <person name="Larroux C."/>
            <person name="Putnam N.H."/>
            <person name="Stanke M."/>
            <person name="Adamska M."/>
            <person name="Darling A."/>
            <person name="Degnan S.M."/>
            <person name="Oakley T.H."/>
            <person name="Plachetzki D.C."/>
            <person name="Zhai Y."/>
            <person name="Adamski M."/>
            <person name="Calcino A."/>
            <person name="Cummins S.F."/>
            <person name="Goodstein D.M."/>
            <person name="Harris C."/>
            <person name="Jackson D.J."/>
            <person name="Leys S.P."/>
            <person name="Shu S."/>
            <person name="Woodcroft B.J."/>
            <person name="Vervoort M."/>
            <person name="Kosik K.S."/>
            <person name="Manning G."/>
            <person name="Degnan B.M."/>
            <person name="Rokhsar D.S."/>
        </authorList>
    </citation>
    <scope>NUCLEOTIDE SEQUENCE [LARGE SCALE GENOMIC DNA]</scope>
</reference>
<dbReference type="RefSeq" id="XP_019850978.1">
    <property type="nucleotide sequence ID" value="XM_019995419.1"/>
</dbReference>
<sequence length="142" mass="15149">MRFHRHAAINDVLHRALSSAGIPSCLEPSGLSRSDGKRPDGLTLVPWERGKPLVWDATVPDTLAPSYRSVAVSNSGAVAALAESKKTSKSFIKSLGRKIRFYSGDVNAGQYLMQCLSVAIQRGNAALITDALHSGSLSLSPF</sequence>
<organism evidence="1 2">
    <name type="scientific">Amphimedon queenslandica</name>
    <name type="common">Sponge</name>
    <dbReference type="NCBI Taxonomy" id="400682"/>
    <lineage>
        <taxon>Eukaryota</taxon>
        <taxon>Metazoa</taxon>
        <taxon>Porifera</taxon>
        <taxon>Demospongiae</taxon>
        <taxon>Heteroscleromorpha</taxon>
        <taxon>Haplosclerida</taxon>
        <taxon>Niphatidae</taxon>
        <taxon>Amphimedon</taxon>
    </lineage>
</organism>
<name>A0AAN0J2L5_AMPQE</name>
<evidence type="ECO:0000313" key="2">
    <source>
        <dbReference type="Proteomes" id="UP000007879"/>
    </source>
</evidence>
<dbReference type="EnsemblMetazoa" id="XM_019995419.1">
    <property type="protein sequence ID" value="XP_019850978.1"/>
    <property type="gene ID" value="LOC109581361"/>
</dbReference>
<dbReference type="Proteomes" id="UP000007879">
    <property type="component" value="Unassembled WGS sequence"/>
</dbReference>
<reference evidence="1" key="2">
    <citation type="submission" date="2024-06" db="UniProtKB">
        <authorList>
            <consortium name="EnsemblMetazoa"/>
        </authorList>
    </citation>
    <scope>IDENTIFICATION</scope>
</reference>
<keyword evidence="2" id="KW-1185">Reference proteome</keyword>
<accession>A0AAN0J2L5</accession>
<dbReference type="KEGG" id="aqu:109581361"/>
<protein>
    <submittedName>
        <fullName evidence="1">Uncharacterized protein</fullName>
    </submittedName>
</protein>
<dbReference type="AlphaFoldDB" id="A0AAN0J2L5"/>